<sequence>MSRINLEYLKLKNLYEKYKRFLWTGTTVWIGIFFIAFGIFFMTTGGRDTTTFAGNEMKPAEGMKLIRSDFTSQSEFTLILYRTNCPACHKAEKNLIANLNKSKTKAKHDYIVLDVEKLNSDQKNELIRLIPDITVRRNHIPTPLVANVKPTSYNKSVLLDVSKTDNEQNYVRVLKNSTKLEAKL</sequence>
<protein>
    <recommendedName>
        <fullName evidence="4">Thioredoxin domain-containing protein</fullName>
    </recommendedName>
</protein>
<keyword evidence="2" id="KW-0614">Plasmid</keyword>
<feature type="transmembrane region" description="Helical" evidence="1">
    <location>
        <begin position="21"/>
        <end position="42"/>
    </location>
</feature>
<dbReference type="Proteomes" id="UP000464749">
    <property type="component" value="Plasmid unnamed1"/>
</dbReference>
<evidence type="ECO:0000256" key="1">
    <source>
        <dbReference type="SAM" id="Phobius"/>
    </source>
</evidence>
<keyword evidence="1" id="KW-0812">Transmembrane</keyword>
<dbReference type="AlphaFoldDB" id="A0A9X7TJF0"/>
<accession>A0A9X7TJF0</accession>
<dbReference type="EMBL" id="CP040855">
    <property type="protein sequence ID" value="QIA88508.1"/>
    <property type="molecule type" value="Genomic_DNA"/>
</dbReference>
<proteinExistence type="predicted"/>
<evidence type="ECO:0008006" key="4">
    <source>
        <dbReference type="Google" id="ProtNLM"/>
    </source>
</evidence>
<keyword evidence="1" id="KW-1133">Transmembrane helix</keyword>
<evidence type="ECO:0000313" key="2">
    <source>
        <dbReference type="EMBL" id="QIA88508.1"/>
    </source>
</evidence>
<keyword evidence="1" id="KW-0472">Membrane</keyword>
<organism evidence="2 3">
    <name type="scientific">Lactobacillus johnsonii</name>
    <dbReference type="NCBI Taxonomy" id="33959"/>
    <lineage>
        <taxon>Bacteria</taxon>
        <taxon>Bacillati</taxon>
        <taxon>Bacillota</taxon>
        <taxon>Bacilli</taxon>
        <taxon>Lactobacillales</taxon>
        <taxon>Lactobacillaceae</taxon>
        <taxon>Lactobacillus</taxon>
    </lineage>
</organism>
<dbReference type="RefSeq" id="WP_163588871.1">
    <property type="nucleotide sequence ID" value="NZ_CP040855.1"/>
</dbReference>
<name>A0A9X7TJF0_LACJH</name>
<evidence type="ECO:0000313" key="3">
    <source>
        <dbReference type="Proteomes" id="UP000464749"/>
    </source>
</evidence>
<geneLocation type="plasmid" evidence="2 3">
    <name>unnamed1</name>
</geneLocation>
<gene>
    <name evidence="2" type="ORF">FEE39_09680</name>
</gene>
<reference evidence="2 3" key="1">
    <citation type="submission" date="2019-06" db="EMBL/GenBank/DDBJ databases">
        <title>Whole genome sequencing of Lactobacillus johnsonii strain G2A.</title>
        <authorList>
            <person name="Conlan S."/>
            <person name="Thomas P.J."/>
            <person name="Mullikin J."/>
            <person name="Singer J."/>
            <person name="Weaver C."/>
            <person name="Segre J.A."/>
        </authorList>
    </citation>
    <scope>NUCLEOTIDE SEQUENCE [LARGE SCALE GENOMIC DNA]</scope>
    <source>
        <strain evidence="2 3">G2A</strain>
        <plasmid evidence="2 3">unnamed1</plasmid>
    </source>
</reference>